<dbReference type="InterPro" id="IPR029060">
    <property type="entry name" value="PIN-like_dom_sf"/>
</dbReference>
<feature type="binding site" evidence="5">
    <location>
        <position position="4"/>
    </location>
    <ligand>
        <name>Mg(2+)</name>
        <dbReference type="ChEBI" id="CHEBI:18420"/>
    </ligand>
</feature>
<dbReference type="InterPro" id="IPR002716">
    <property type="entry name" value="PIN_dom"/>
</dbReference>
<protein>
    <recommendedName>
        <fullName evidence="5">Ribonuclease VapC</fullName>
        <shortName evidence="5">RNase VapC</shortName>
        <ecNumber evidence="5">3.1.-.-</ecNumber>
    </recommendedName>
    <alternativeName>
        <fullName evidence="5">Toxin VapC</fullName>
    </alternativeName>
</protein>
<keyword evidence="8" id="KW-1185">Reference proteome</keyword>
<evidence type="ECO:0000313" key="7">
    <source>
        <dbReference type="EMBL" id="WAP69424.1"/>
    </source>
</evidence>
<dbReference type="EC" id="3.1.-.-" evidence="5"/>
<evidence type="ECO:0000256" key="5">
    <source>
        <dbReference type="HAMAP-Rule" id="MF_00265"/>
    </source>
</evidence>
<proteinExistence type="inferred from homology"/>
<evidence type="ECO:0000256" key="4">
    <source>
        <dbReference type="ARBA" id="ARBA00022801"/>
    </source>
</evidence>
<comment type="cofactor">
    <cofactor evidence="5">
        <name>Mg(2+)</name>
        <dbReference type="ChEBI" id="CHEBI:18420"/>
    </cofactor>
</comment>
<keyword evidence="5" id="KW-0460">Magnesium</keyword>
<dbReference type="RefSeq" id="WP_268881863.1">
    <property type="nucleotide sequence ID" value="NZ_CP114029.1"/>
</dbReference>
<comment type="function">
    <text evidence="5">Toxic component of a toxin-antitoxin (TA) system. An RNase.</text>
</comment>
<dbReference type="HAMAP" id="MF_00265">
    <property type="entry name" value="VapC_Nob1"/>
    <property type="match status" value="1"/>
</dbReference>
<evidence type="ECO:0000259" key="6">
    <source>
        <dbReference type="Pfam" id="PF01850"/>
    </source>
</evidence>
<reference evidence="7" key="1">
    <citation type="submission" date="2022-12" db="EMBL/GenBank/DDBJ databases">
        <title>Jiella pelagia sp. nov., isolated from phosphonate enriched culture of Northwest Pacific surface seawater.</title>
        <authorList>
            <person name="Shin D.Y."/>
            <person name="Hwang C.Y."/>
        </authorList>
    </citation>
    <scope>NUCLEOTIDE SEQUENCE</scope>
    <source>
        <strain evidence="7">HL-NP1</strain>
    </source>
</reference>
<keyword evidence="5" id="KW-0800">Toxin</keyword>
<dbReference type="Gene3D" id="3.40.50.1010">
    <property type="entry name" value="5'-nuclease"/>
    <property type="match status" value="1"/>
</dbReference>
<name>A0ABY7C315_9HYPH</name>
<evidence type="ECO:0000256" key="1">
    <source>
        <dbReference type="ARBA" id="ARBA00022649"/>
    </source>
</evidence>
<dbReference type="Proteomes" id="UP001164020">
    <property type="component" value="Chromosome"/>
</dbReference>
<feature type="domain" description="PIN" evidence="6">
    <location>
        <begin position="1"/>
        <end position="140"/>
    </location>
</feature>
<evidence type="ECO:0000256" key="2">
    <source>
        <dbReference type="ARBA" id="ARBA00022722"/>
    </source>
</evidence>
<keyword evidence="1 5" id="KW-1277">Toxin-antitoxin system</keyword>
<dbReference type="SUPFAM" id="SSF88723">
    <property type="entry name" value="PIN domain-like"/>
    <property type="match status" value="1"/>
</dbReference>
<dbReference type="CDD" id="cd09871">
    <property type="entry name" value="PIN_MtVapC28-VapC30-like"/>
    <property type="match status" value="1"/>
</dbReference>
<comment type="similarity">
    <text evidence="5">Belongs to the PINc/VapC protein family.</text>
</comment>
<evidence type="ECO:0000313" key="8">
    <source>
        <dbReference type="Proteomes" id="UP001164020"/>
    </source>
</evidence>
<accession>A0ABY7C315</accession>
<organism evidence="7 8">
    <name type="scientific">Jiella pelagia</name>
    <dbReference type="NCBI Taxonomy" id="2986949"/>
    <lineage>
        <taxon>Bacteria</taxon>
        <taxon>Pseudomonadati</taxon>
        <taxon>Pseudomonadota</taxon>
        <taxon>Alphaproteobacteria</taxon>
        <taxon>Hyphomicrobiales</taxon>
        <taxon>Aurantimonadaceae</taxon>
        <taxon>Jiella</taxon>
    </lineage>
</organism>
<dbReference type="EMBL" id="CP114029">
    <property type="protein sequence ID" value="WAP69424.1"/>
    <property type="molecule type" value="Genomic_DNA"/>
</dbReference>
<evidence type="ECO:0000256" key="3">
    <source>
        <dbReference type="ARBA" id="ARBA00022723"/>
    </source>
</evidence>
<keyword evidence="2 5" id="KW-0540">Nuclease</keyword>
<feature type="binding site" evidence="5">
    <location>
        <position position="116"/>
    </location>
    <ligand>
        <name>Mg(2+)</name>
        <dbReference type="ChEBI" id="CHEBI:18420"/>
    </ligand>
</feature>
<keyword evidence="3 5" id="KW-0479">Metal-binding</keyword>
<dbReference type="InterPro" id="IPR022907">
    <property type="entry name" value="VapC_family"/>
</dbReference>
<gene>
    <name evidence="5" type="primary">vapC</name>
    <name evidence="7" type="ORF">OH818_03880</name>
</gene>
<sequence length="143" mass="15208">MLLDASAIVALLARESGADEVRRRLSAATSPLYVCSVTIFEATLALARAKTPVGRTDQRKPTQAEIHKALQVVLAFLKANDVRDRAVDSAIVIDAVQAAAIYGKAVGHPADLNFGDCLVYASAKAIEVPLLYIGNDFVQTDLA</sequence>
<dbReference type="Pfam" id="PF01850">
    <property type="entry name" value="PIN"/>
    <property type="match status" value="1"/>
</dbReference>
<keyword evidence="4 5" id="KW-0378">Hydrolase</keyword>